<evidence type="ECO:0000313" key="2">
    <source>
        <dbReference type="Proteomes" id="UP000076394"/>
    </source>
</evidence>
<evidence type="ECO:0008006" key="3">
    <source>
        <dbReference type="Google" id="ProtNLM"/>
    </source>
</evidence>
<accession>A0A142VBH3</accession>
<protein>
    <recommendedName>
        <fullName evidence="3">Peptidase C39-like domain-containing protein</fullName>
    </recommendedName>
</protein>
<reference evidence="1 2" key="1">
    <citation type="submission" date="2015-03" db="EMBL/GenBank/DDBJ databases">
        <title>Genomic characterization of Dehalococcoides mccartyi strain 11a5, an unusal plasmid-containing chloroethene dechlorinator.</title>
        <authorList>
            <person name="Zhao S."/>
            <person name="Ding C."/>
            <person name="He J."/>
        </authorList>
    </citation>
    <scope>NUCLEOTIDE SEQUENCE [LARGE SCALE GENOMIC DNA]</scope>
    <source>
        <strain evidence="1 2">11a5</strain>
    </source>
</reference>
<organism evidence="1 2">
    <name type="scientific">Dehalococcoides mccartyi</name>
    <dbReference type="NCBI Taxonomy" id="61435"/>
    <lineage>
        <taxon>Bacteria</taxon>
        <taxon>Bacillati</taxon>
        <taxon>Chloroflexota</taxon>
        <taxon>Dehalococcoidia</taxon>
        <taxon>Dehalococcoidales</taxon>
        <taxon>Dehalococcoidaceae</taxon>
        <taxon>Dehalococcoides</taxon>
    </lineage>
</organism>
<name>A0A142VBH3_9CHLR</name>
<dbReference type="RefSeq" id="WP_015407812.1">
    <property type="nucleotide sequence ID" value="NZ_CP011127.1"/>
</dbReference>
<sequence length="259" mass="29183">MAKKLPGLMLGKRPAKQDRRTLKLETIIKNLPTIPDCFDFDADSQFKIPLPMFANDAWGDCVIAGRAHQTLRFETIDQQALISISDQDVLQEYWHEQGGGRCWNKRPDNGLVVLDSLKSWRSGWKAGGHNYSIYAYGKINPYNHDMAKAAIYLLSGVGAGLLLPLAAQNQEVWEATEGDSGRTGSWGGHYVYIVGYTAIGPVCITWGQRKQMTWAFLDKYCDELWGIVDDKNYWPLSSYIDIVRLNDYLNSVSQGVCHD</sequence>
<proteinExistence type="predicted"/>
<evidence type="ECO:0000313" key="1">
    <source>
        <dbReference type="EMBL" id="AMU86687.1"/>
    </source>
</evidence>
<dbReference type="OrthoDB" id="7247547at2"/>
<gene>
    <name evidence="1" type="ORF">Dm11a5_0861</name>
</gene>
<dbReference type="AlphaFoldDB" id="A0A142VBH3"/>
<dbReference type="PATRIC" id="fig|61435.8.peg.858"/>
<dbReference type="EMBL" id="CP011127">
    <property type="protein sequence ID" value="AMU86687.1"/>
    <property type="molecule type" value="Genomic_DNA"/>
</dbReference>
<dbReference type="Proteomes" id="UP000076394">
    <property type="component" value="Chromosome"/>
</dbReference>